<organism evidence="1 2">
    <name type="scientific">Escherichia coli</name>
    <dbReference type="NCBI Taxonomy" id="562"/>
    <lineage>
        <taxon>Bacteria</taxon>
        <taxon>Pseudomonadati</taxon>
        <taxon>Pseudomonadota</taxon>
        <taxon>Gammaproteobacteria</taxon>
        <taxon>Enterobacterales</taxon>
        <taxon>Enterobacteriaceae</taxon>
        <taxon>Escherichia</taxon>
    </lineage>
</organism>
<evidence type="ECO:0000313" key="2">
    <source>
        <dbReference type="Proteomes" id="UP000254219"/>
    </source>
</evidence>
<sequence>MLTQTIFPCLPKKQENIIPEVSNTILLSSTVTTDGYTVFNKQKQPYTNCKYLLPTERKS</sequence>
<protein>
    <submittedName>
        <fullName evidence="1">Uncharacterized protein</fullName>
    </submittedName>
</protein>
<gene>
    <name evidence="1" type="ORF">NCTC11181_04360</name>
</gene>
<proteinExistence type="predicted"/>
<name>A0A376JWA6_ECOLX</name>
<accession>A0A376JWA6</accession>
<evidence type="ECO:0000313" key="1">
    <source>
        <dbReference type="EMBL" id="STE74945.1"/>
    </source>
</evidence>
<dbReference type="EMBL" id="UFYN01000003">
    <property type="protein sequence ID" value="STE74945.1"/>
    <property type="molecule type" value="Genomic_DNA"/>
</dbReference>
<dbReference type="AlphaFoldDB" id="A0A376JWA6"/>
<reference evidence="1 2" key="1">
    <citation type="submission" date="2018-06" db="EMBL/GenBank/DDBJ databases">
        <authorList>
            <consortium name="Pathogen Informatics"/>
            <person name="Doyle S."/>
        </authorList>
    </citation>
    <scope>NUCLEOTIDE SEQUENCE [LARGE SCALE GENOMIC DNA]</scope>
    <source>
        <strain evidence="1 2">NCTC11181</strain>
    </source>
</reference>
<dbReference type="Proteomes" id="UP000254219">
    <property type="component" value="Unassembled WGS sequence"/>
</dbReference>